<feature type="transmembrane region" description="Helical" evidence="4">
    <location>
        <begin position="118"/>
        <end position="139"/>
    </location>
</feature>
<dbReference type="PROSITE" id="PS50887">
    <property type="entry name" value="GGDEF"/>
    <property type="match status" value="1"/>
</dbReference>
<keyword evidence="4" id="KW-0472">Membrane</keyword>
<comment type="catalytic activity">
    <reaction evidence="2">
        <text>2 GTP = 3',3'-c-di-GMP + 2 diphosphate</text>
        <dbReference type="Rhea" id="RHEA:24898"/>
        <dbReference type="ChEBI" id="CHEBI:33019"/>
        <dbReference type="ChEBI" id="CHEBI:37565"/>
        <dbReference type="ChEBI" id="CHEBI:58805"/>
        <dbReference type="EC" id="2.7.7.65"/>
    </reaction>
</comment>
<accession>A0ABU3S9X0</accession>
<dbReference type="InterPro" id="IPR000160">
    <property type="entry name" value="GGDEF_dom"/>
</dbReference>
<dbReference type="GO" id="GO:0052621">
    <property type="term" value="F:diguanylate cyclase activity"/>
    <property type="evidence" value="ECO:0007669"/>
    <property type="project" value="UniProtKB-EC"/>
</dbReference>
<dbReference type="Gene3D" id="3.30.70.270">
    <property type="match status" value="1"/>
</dbReference>
<sequence>MDHAYLLTAILPVIAAVLCATLYSLWLKQRERRHVLNWSLAYACAVLGSALSLARLVIENAAPFSLIANAFLVGVAFFAARGALLLHGGRAADRITVPILLATILAGLWFGFVSPSIFWRGTTASLGAAVIFVIAARAIARNPGRDRIDRLTGLVFVLTAATLVARPALAFALEGPIESEAEVTSAFWGVSFRIFAMLSWCAMAVLFLLRTTSDLMAEATAQSLTDPLTGIGNRRGFFSAAETVLATVDPQEPAALLLCDIDAFKQVNDSYGHATGDLVIQELAKVLSEAVEGTGAVLGRLGGEEFVVLLPATPLEPAITVAEAIRAGYARRSRAIAPLQGPVTVSIGIAETVGDEEVEAVIERADAALYRAKRKGRDRVEVAGLAEGAPETPPRGTSHSRRYRRAFTAPEARTRTRP</sequence>
<protein>
    <recommendedName>
        <fullName evidence="1">diguanylate cyclase</fullName>
        <ecNumber evidence="1">2.7.7.65</ecNumber>
    </recommendedName>
</protein>
<evidence type="ECO:0000313" key="6">
    <source>
        <dbReference type="EMBL" id="MDU0341202.1"/>
    </source>
</evidence>
<dbReference type="Pfam" id="PF00990">
    <property type="entry name" value="GGDEF"/>
    <property type="match status" value="1"/>
</dbReference>
<feature type="transmembrane region" description="Helical" evidence="4">
    <location>
        <begin position="64"/>
        <end position="83"/>
    </location>
</feature>
<keyword evidence="4" id="KW-1133">Transmembrane helix</keyword>
<evidence type="ECO:0000256" key="4">
    <source>
        <dbReference type="SAM" id="Phobius"/>
    </source>
</evidence>
<dbReference type="PANTHER" id="PTHR45138:SF9">
    <property type="entry name" value="DIGUANYLATE CYCLASE DGCM-RELATED"/>
    <property type="match status" value="1"/>
</dbReference>
<name>A0ABU3S9X0_9HYPH</name>
<evidence type="ECO:0000313" key="7">
    <source>
        <dbReference type="Proteomes" id="UP001254257"/>
    </source>
</evidence>
<keyword evidence="7" id="KW-1185">Reference proteome</keyword>
<keyword evidence="6" id="KW-0548">Nucleotidyltransferase</keyword>
<evidence type="ECO:0000259" key="5">
    <source>
        <dbReference type="PROSITE" id="PS50887"/>
    </source>
</evidence>
<dbReference type="EMBL" id="JAWDID010000021">
    <property type="protein sequence ID" value="MDU0341202.1"/>
    <property type="molecule type" value="Genomic_DNA"/>
</dbReference>
<dbReference type="InterPro" id="IPR050469">
    <property type="entry name" value="Diguanylate_Cyclase"/>
</dbReference>
<feature type="transmembrane region" description="Helical" evidence="4">
    <location>
        <begin position="185"/>
        <end position="209"/>
    </location>
</feature>
<reference evidence="6 7" key="1">
    <citation type="submission" date="2023-09" db="EMBL/GenBank/DDBJ databases">
        <title>Whole genome shotgun sequencing (WGS) of Bosea sp. ZW T0_25, isolated from stored onions (Allium cepa).</title>
        <authorList>
            <person name="Stoll D.A."/>
            <person name="Huch M."/>
        </authorList>
    </citation>
    <scope>NUCLEOTIDE SEQUENCE [LARGE SCALE GENOMIC DNA]</scope>
    <source>
        <strain evidence="6 7">ZW T0_25</strain>
    </source>
</reference>
<feature type="region of interest" description="Disordered" evidence="3">
    <location>
        <begin position="383"/>
        <end position="418"/>
    </location>
</feature>
<dbReference type="InterPro" id="IPR043128">
    <property type="entry name" value="Rev_trsase/Diguanyl_cyclase"/>
</dbReference>
<evidence type="ECO:0000256" key="2">
    <source>
        <dbReference type="ARBA" id="ARBA00034247"/>
    </source>
</evidence>
<keyword evidence="4" id="KW-0812">Transmembrane</keyword>
<proteinExistence type="predicted"/>
<dbReference type="RefSeq" id="WP_316019034.1">
    <property type="nucleotide sequence ID" value="NZ_JAWDID010000021.1"/>
</dbReference>
<dbReference type="PANTHER" id="PTHR45138">
    <property type="entry name" value="REGULATORY COMPONENTS OF SENSORY TRANSDUCTION SYSTEM"/>
    <property type="match status" value="1"/>
</dbReference>
<evidence type="ECO:0000256" key="3">
    <source>
        <dbReference type="SAM" id="MobiDB-lite"/>
    </source>
</evidence>
<dbReference type="EC" id="2.7.7.65" evidence="1"/>
<feature type="transmembrane region" description="Helical" evidence="4">
    <location>
        <begin position="39"/>
        <end position="58"/>
    </location>
</feature>
<dbReference type="SMART" id="SM00267">
    <property type="entry name" value="GGDEF"/>
    <property type="match status" value="1"/>
</dbReference>
<dbReference type="Proteomes" id="UP001254257">
    <property type="component" value="Unassembled WGS sequence"/>
</dbReference>
<dbReference type="InterPro" id="IPR029787">
    <property type="entry name" value="Nucleotide_cyclase"/>
</dbReference>
<feature type="transmembrane region" description="Helical" evidence="4">
    <location>
        <begin position="6"/>
        <end position="27"/>
    </location>
</feature>
<evidence type="ECO:0000256" key="1">
    <source>
        <dbReference type="ARBA" id="ARBA00012528"/>
    </source>
</evidence>
<gene>
    <name evidence="6" type="ORF">RKE40_14990</name>
</gene>
<feature type="transmembrane region" description="Helical" evidence="4">
    <location>
        <begin position="151"/>
        <end position="173"/>
    </location>
</feature>
<dbReference type="CDD" id="cd01949">
    <property type="entry name" value="GGDEF"/>
    <property type="match status" value="1"/>
</dbReference>
<organism evidence="6 7">
    <name type="scientific">Bosea rubneri</name>
    <dbReference type="NCBI Taxonomy" id="3075434"/>
    <lineage>
        <taxon>Bacteria</taxon>
        <taxon>Pseudomonadati</taxon>
        <taxon>Pseudomonadota</taxon>
        <taxon>Alphaproteobacteria</taxon>
        <taxon>Hyphomicrobiales</taxon>
        <taxon>Boseaceae</taxon>
        <taxon>Bosea</taxon>
    </lineage>
</organism>
<comment type="caution">
    <text evidence="6">The sequence shown here is derived from an EMBL/GenBank/DDBJ whole genome shotgun (WGS) entry which is preliminary data.</text>
</comment>
<feature type="transmembrane region" description="Helical" evidence="4">
    <location>
        <begin position="95"/>
        <end position="112"/>
    </location>
</feature>
<dbReference type="NCBIfam" id="TIGR00254">
    <property type="entry name" value="GGDEF"/>
    <property type="match status" value="1"/>
</dbReference>
<feature type="domain" description="GGDEF" evidence="5">
    <location>
        <begin position="252"/>
        <end position="385"/>
    </location>
</feature>
<dbReference type="SUPFAM" id="SSF55073">
    <property type="entry name" value="Nucleotide cyclase"/>
    <property type="match status" value="1"/>
</dbReference>
<keyword evidence="6" id="KW-0808">Transferase</keyword>